<dbReference type="AlphaFoldDB" id="A0A1H0ACQ1"/>
<accession>A0A1H0ACQ1</accession>
<dbReference type="EMBL" id="FNHL01000010">
    <property type="protein sequence ID" value="SDN31349.1"/>
    <property type="molecule type" value="Genomic_DNA"/>
</dbReference>
<evidence type="ECO:0000313" key="2">
    <source>
        <dbReference type="Proteomes" id="UP000199451"/>
    </source>
</evidence>
<reference evidence="2" key="1">
    <citation type="submission" date="2016-10" db="EMBL/GenBank/DDBJ databases">
        <authorList>
            <person name="Varghese N."/>
            <person name="Submissions S."/>
        </authorList>
    </citation>
    <scope>NUCLEOTIDE SEQUENCE [LARGE SCALE GENOMIC DNA]</scope>
    <source>
        <strain evidence="2">CGMCC 1.10119</strain>
    </source>
</reference>
<proteinExistence type="predicted"/>
<organism evidence="1 2">
    <name type="scientific">Halogranum gelatinilyticum</name>
    <dbReference type="NCBI Taxonomy" id="660521"/>
    <lineage>
        <taxon>Archaea</taxon>
        <taxon>Methanobacteriati</taxon>
        <taxon>Methanobacteriota</taxon>
        <taxon>Stenosarchaea group</taxon>
        <taxon>Halobacteria</taxon>
        <taxon>Halobacteriales</taxon>
        <taxon>Haloferacaceae</taxon>
    </lineage>
</organism>
<feature type="non-terminal residue" evidence="1">
    <location>
        <position position="59"/>
    </location>
</feature>
<dbReference type="Proteomes" id="UP000199451">
    <property type="component" value="Unassembled WGS sequence"/>
</dbReference>
<name>A0A1H0ACQ1_9EURY</name>
<protein>
    <submittedName>
        <fullName evidence="1">Uncharacterized protein</fullName>
    </submittedName>
</protein>
<sequence length="59" mass="6991">MEVIRTVKVKLDIPDERCDDLHQTKDQFLHCANTTAEWAWRHPNDYCVTSKQKAEKALY</sequence>
<gene>
    <name evidence="1" type="ORF">SAMN04487949_0026</name>
</gene>
<dbReference type="STRING" id="660521.SAMN04487949_0026"/>
<evidence type="ECO:0000313" key="1">
    <source>
        <dbReference type="EMBL" id="SDN31349.1"/>
    </source>
</evidence>
<keyword evidence="2" id="KW-1185">Reference proteome</keyword>